<dbReference type="EMBL" id="JBAMIC010000007">
    <property type="protein sequence ID" value="KAK7106505.1"/>
    <property type="molecule type" value="Genomic_DNA"/>
</dbReference>
<dbReference type="CDD" id="cd00041">
    <property type="entry name" value="CUB"/>
    <property type="match status" value="1"/>
</dbReference>
<evidence type="ECO:0000256" key="1">
    <source>
        <dbReference type="ARBA" id="ARBA00022737"/>
    </source>
</evidence>
<dbReference type="Gene3D" id="2.60.120.290">
    <property type="entry name" value="Spermadhesin, CUB domain"/>
    <property type="match status" value="1"/>
</dbReference>
<protein>
    <recommendedName>
        <fullName evidence="5">CUB domain-containing protein</fullName>
    </recommendedName>
</protein>
<feature type="signal peptide" evidence="4">
    <location>
        <begin position="1"/>
        <end position="19"/>
    </location>
</feature>
<evidence type="ECO:0000256" key="4">
    <source>
        <dbReference type="SAM" id="SignalP"/>
    </source>
</evidence>
<evidence type="ECO:0000256" key="2">
    <source>
        <dbReference type="ARBA" id="ARBA00023157"/>
    </source>
</evidence>
<dbReference type="Gene3D" id="3.50.4.10">
    <property type="entry name" value="Hepatocyte Growth Factor"/>
    <property type="match status" value="1"/>
</dbReference>
<dbReference type="InterPro" id="IPR000859">
    <property type="entry name" value="CUB_dom"/>
</dbReference>
<dbReference type="PANTHER" id="PTHR24251">
    <property type="entry name" value="OVOCHYMASE-RELATED"/>
    <property type="match status" value="1"/>
</dbReference>
<dbReference type="InterPro" id="IPR035914">
    <property type="entry name" value="Sperma_CUB_dom_sf"/>
</dbReference>
<dbReference type="SUPFAM" id="SSF57414">
    <property type="entry name" value="Hairpin loop containing domain-like"/>
    <property type="match status" value="1"/>
</dbReference>
<keyword evidence="4" id="KW-0732">Signal</keyword>
<dbReference type="InterPro" id="IPR003609">
    <property type="entry name" value="Pan_app"/>
</dbReference>
<proteinExistence type="predicted"/>
<name>A0AAN9GH26_9CAEN</name>
<keyword evidence="7" id="KW-1185">Reference proteome</keyword>
<dbReference type="Pfam" id="PF00024">
    <property type="entry name" value="PAN_1"/>
    <property type="match status" value="1"/>
</dbReference>
<dbReference type="SUPFAM" id="SSF49854">
    <property type="entry name" value="Spermadhesin, CUB domain"/>
    <property type="match status" value="1"/>
</dbReference>
<sequence>MNSFLTISLALCYAISSLAEQRHLMIGDVGNNGKTFLEHFFLQIPARSALNCALACSQVDKCLAFTFGDNSCRLHSERSQSPDMAIESYIPGTRLYYKDSFECGTDLIATSSEQSLDMYGQAYHYNAHCVWPITASPGQNIWMDIPYMDVIAYADCESDNIRVSYMHTNGSMIAEKFCGEHGISEPIISESNVATVVFTSIVSELEYTWTTTGRYRSGFMLLYKAV</sequence>
<evidence type="ECO:0000256" key="3">
    <source>
        <dbReference type="PROSITE-ProRule" id="PRU00059"/>
    </source>
</evidence>
<comment type="caution">
    <text evidence="3">Lacks conserved residue(s) required for the propagation of feature annotation.</text>
</comment>
<feature type="chain" id="PRO_5042954534" description="CUB domain-containing protein" evidence="4">
    <location>
        <begin position="20"/>
        <end position="226"/>
    </location>
</feature>
<dbReference type="SMART" id="SM00042">
    <property type="entry name" value="CUB"/>
    <property type="match status" value="1"/>
</dbReference>
<evidence type="ECO:0000259" key="5">
    <source>
        <dbReference type="PROSITE" id="PS01180"/>
    </source>
</evidence>
<dbReference type="AlphaFoldDB" id="A0AAN9GH26"/>
<feature type="domain" description="CUB" evidence="5">
    <location>
        <begin position="103"/>
        <end position="226"/>
    </location>
</feature>
<evidence type="ECO:0000313" key="7">
    <source>
        <dbReference type="Proteomes" id="UP001374579"/>
    </source>
</evidence>
<reference evidence="6 7" key="1">
    <citation type="submission" date="2024-02" db="EMBL/GenBank/DDBJ databases">
        <title>Chromosome-scale genome assembly of the rough periwinkle Littorina saxatilis.</title>
        <authorList>
            <person name="De Jode A."/>
            <person name="Faria R."/>
            <person name="Formenti G."/>
            <person name="Sims Y."/>
            <person name="Smith T.P."/>
            <person name="Tracey A."/>
            <person name="Wood J.M.D."/>
            <person name="Zagrodzka Z.B."/>
            <person name="Johannesson K."/>
            <person name="Butlin R.K."/>
            <person name="Leder E.H."/>
        </authorList>
    </citation>
    <scope>NUCLEOTIDE SEQUENCE [LARGE SCALE GENOMIC DNA]</scope>
    <source>
        <strain evidence="6">Snail1</strain>
        <tissue evidence="6">Muscle</tissue>
    </source>
</reference>
<organism evidence="6 7">
    <name type="scientific">Littorina saxatilis</name>
    <dbReference type="NCBI Taxonomy" id="31220"/>
    <lineage>
        <taxon>Eukaryota</taxon>
        <taxon>Metazoa</taxon>
        <taxon>Spiralia</taxon>
        <taxon>Lophotrochozoa</taxon>
        <taxon>Mollusca</taxon>
        <taxon>Gastropoda</taxon>
        <taxon>Caenogastropoda</taxon>
        <taxon>Littorinimorpha</taxon>
        <taxon>Littorinoidea</taxon>
        <taxon>Littorinidae</taxon>
        <taxon>Littorina</taxon>
    </lineage>
</organism>
<accession>A0AAN9GH26</accession>
<dbReference type="Proteomes" id="UP001374579">
    <property type="component" value="Unassembled WGS sequence"/>
</dbReference>
<keyword evidence="2" id="KW-1015">Disulfide bond</keyword>
<dbReference type="Pfam" id="PF00431">
    <property type="entry name" value="CUB"/>
    <property type="match status" value="1"/>
</dbReference>
<gene>
    <name evidence="6" type="ORF">V1264_017755</name>
</gene>
<keyword evidence="1" id="KW-0677">Repeat</keyword>
<evidence type="ECO:0000313" key="6">
    <source>
        <dbReference type="EMBL" id="KAK7106505.1"/>
    </source>
</evidence>
<dbReference type="PROSITE" id="PS01180">
    <property type="entry name" value="CUB"/>
    <property type="match status" value="1"/>
</dbReference>
<comment type="caution">
    <text evidence="6">The sequence shown here is derived from an EMBL/GenBank/DDBJ whole genome shotgun (WGS) entry which is preliminary data.</text>
</comment>